<comment type="caution">
    <text evidence="1">The sequence shown here is derived from an EMBL/GenBank/DDBJ whole genome shotgun (WGS) entry which is preliminary data.</text>
</comment>
<evidence type="ECO:0000313" key="2">
    <source>
        <dbReference type="Proteomes" id="UP000197138"/>
    </source>
</evidence>
<dbReference type="EMBL" id="MTKT01004864">
    <property type="protein sequence ID" value="OWM69486.1"/>
    <property type="molecule type" value="Genomic_DNA"/>
</dbReference>
<organism evidence="1 2">
    <name type="scientific">Punica granatum</name>
    <name type="common">Pomegranate</name>
    <dbReference type="NCBI Taxonomy" id="22663"/>
    <lineage>
        <taxon>Eukaryota</taxon>
        <taxon>Viridiplantae</taxon>
        <taxon>Streptophyta</taxon>
        <taxon>Embryophyta</taxon>
        <taxon>Tracheophyta</taxon>
        <taxon>Spermatophyta</taxon>
        <taxon>Magnoliopsida</taxon>
        <taxon>eudicotyledons</taxon>
        <taxon>Gunneridae</taxon>
        <taxon>Pentapetalae</taxon>
        <taxon>rosids</taxon>
        <taxon>malvids</taxon>
        <taxon>Myrtales</taxon>
        <taxon>Lythraceae</taxon>
        <taxon>Punica</taxon>
    </lineage>
</organism>
<reference evidence="2" key="1">
    <citation type="journal article" date="2017" name="Plant J.">
        <title>The pomegranate (Punica granatum L.) genome and the genomics of punicalagin biosynthesis.</title>
        <authorList>
            <person name="Qin G."/>
            <person name="Xu C."/>
            <person name="Ming R."/>
            <person name="Tang H."/>
            <person name="Guyot R."/>
            <person name="Kramer E.M."/>
            <person name="Hu Y."/>
            <person name="Yi X."/>
            <person name="Qi Y."/>
            <person name="Xu X."/>
            <person name="Gao Z."/>
            <person name="Pan H."/>
            <person name="Jian J."/>
            <person name="Tian Y."/>
            <person name="Yue Z."/>
            <person name="Xu Y."/>
        </authorList>
    </citation>
    <scope>NUCLEOTIDE SEQUENCE [LARGE SCALE GENOMIC DNA]</scope>
    <source>
        <strain evidence="2">cv. Dabenzi</strain>
    </source>
</reference>
<dbReference type="AlphaFoldDB" id="A0A218WA06"/>
<name>A0A218WA06_PUNGR</name>
<sequence>MPLFFAFVYKRRLQSSKIDLHCSDCRMTSLESLSNFQLYPIVDNFNLATFLEHIRIETTSLFFAFVCLFRIPSAERNPMQQASPSLFLL</sequence>
<gene>
    <name evidence="1" type="ORF">CDL15_Pgr013947</name>
</gene>
<evidence type="ECO:0000313" key="1">
    <source>
        <dbReference type="EMBL" id="OWM69486.1"/>
    </source>
</evidence>
<accession>A0A218WA06</accession>
<dbReference type="Proteomes" id="UP000197138">
    <property type="component" value="Unassembled WGS sequence"/>
</dbReference>
<protein>
    <submittedName>
        <fullName evidence="1">Uncharacterized protein</fullName>
    </submittedName>
</protein>
<proteinExistence type="predicted"/>